<dbReference type="RefSeq" id="WP_023546045.1">
    <property type="nucleotide sequence ID" value="NZ_CM002285.1"/>
</dbReference>
<dbReference type="PANTHER" id="PTHR43273:SF8">
    <property type="entry name" value="RADICAL SAM DOMAIN PROTEIN"/>
    <property type="match status" value="1"/>
</dbReference>
<dbReference type="PATRIC" id="fig|1352936.5.peg.2203"/>
<keyword evidence="2" id="KW-0479">Metal-binding</keyword>
<sequence>MIGTRLDDVDAPRLIPSDRGWWFIGNHTWTLLKPEHVGADGELRPDVDEFLRSEGAYRERTAKSFSLTVLTSTACNLGCGYCFQNTAQDPDGGHRPPRIDVRRLHTRTIDRIVAFTAERMAQAGLNRLYLLLFGGEPLLNPRGCRELLDRCAPLGAVQAALTTNGVLLSRRRAVELHDAGLRTVQITFDGSRADHDATRVTHSGGATFDTITANVAAATAATGLSWNFRVNVSHHNVDRIGELFGQLDGLVDPGRCTFTFAWVGDSGIGYRNDLTQAREVESHFVRWAVEVLERGYRFVRPSMRTTCQICSVPGGRHGAVVNADGTLFSSWQSAGKRGMEVGHIDHGYLDPATVPDRWVTCGYDYEHADAEVMARFQDNVDGRILDYLHATGRL</sequence>
<dbReference type="AlphaFoldDB" id="V6KQK8"/>
<evidence type="ECO:0000256" key="2">
    <source>
        <dbReference type="ARBA" id="ARBA00022723"/>
    </source>
</evidence>
<proteinExistence type="predicted"/>
<dbReference type="GO" id="GO:0051536">
    <property type="term" value="F:iron-sulfur cluster binding"/>
    <property type="evidence" value="ECO:0007669"/>
    <property type="project" value="UniProtKB-KW"/>
</dbReference>
<dbReference type="SFLD" id="SFLDG01067">
    <property type="entry name" value="SPASM/twitch_domain_containing"/>
    <property type="match status" value="1"/>
</dbReference>
<dbReference type="PROSITE" id="PS51918">
    <property type="entry name" value="RADICAL_SAM"/>
    <property type="match status" value="1"/>
</dbReference>
<feature type="domain" description="Radical SAM core" evidence="5">
    <location>
        <begin position="61"/>
        <end position="297"/>
    </location>
</feature>
<dbReference type="CDD" id="cd01335">
    <property type="entry name" value="Radical_SAM"/>
    <property type="match status" value="1"/>
</dbReference>
<organism evidence="6 7">
    <name type="scientific">Streptomyces roseochromogenus subsp. oscitans DS 12.976</name>
    <dbReference type="NCBI Taxonomy" id="1352936"/>
    <lineage>
        <taxon>Bacteria</taxon>
        <taxon>Bacillati</taxon>
        <taxon>Actinomycetota</taxon>
        <taxon>Actinomycetes</taxon>
        <taxon>Kitasatosporales</taxon>
        <taxon>Streptomycetaceae</taxon>
        <taxon>Streptomyces</taxon>
    </lineage>
</organism>
<name>V6KQK8_STRRC</name>
<dbReference type="InterPro" id="IPR058240">
    <property type="entry name" value="rSAM_sf"/>
</dbReference>
<keyword evidence="4" id="KW-0411">Iron-sulfur</keyword>
<dbReference type="SFLD" id="SFLDS00029">
    <property type="entry name" value="Radical_SAM"/>
    <property type="match status" value="1"/>
</dbReference>
<dbReference type="STRING" id="1352936.M878_10350"/>
<evidence type="ECO:0000256" key="4">
    <source>
        <dbReference type="ARBA" id="ARBA00023014"/>
    </source>
</evidence>
<protein>
    <recommendedName>
        <fullName evidence="5">Radical SAM core domain-containing protein</fullName>
    </recommendedName>
</protein>
<dbReference type="Gene3D" id="3.20.20.70">
    <property type="entry name" value="Aldolase class I"/>
    <property type="match status" value="1"/>
</dbReference>
<reference evidence="6 7" key="1">
    <citation type="journal article" date="2014" name="Genome Announc.">
        <title>Draft Genome Sequence of Streptomyces roseochromogenes subsp. oscitans DS 12.976, Producer of the Aminocoumarin Antibiotic Clorobiocin.</title>
        <authorList>
            <person name="Ruckert C."/>
            <person name="Kalinowski J."/>
            <person name="Heide L."/>
            <person name="Apel A.K."/>
        </authorList>
    </citation>
    <scope>NUCLEOTIDE SEQUENCE [LARGE SCALE GENOMIC DNA]</scope>
    <source>
        <strain evidence="6 7">DS 12.976</strain>
    </source>
</reference>
<keyword evidence="7" id="KW-1185">Reference proteome</keyword>
<dbReference type="OrthoDB" id="9782387at2"/>
<dbReference type="GO" id="GO:0046872">
    <property type="term" value="F:metal ion binding"/>
    <property type="evidence" value="ECO:0007669"/>
    <property type="project" value="UniProtKB-KW"/>
</dbReference>
<dbReference type="InterPro" id="IPR013785">
    <property type="entry name" value="Aldolase_TIM"/>
</dbReference>
<keyword evidence="1" id="KW-0949">S-adenosyl-L-methionine</keyword>
<dbReference type="InterPro" id="IPR023867">
    <property type="entry name" value="Sulphatase_maturase_rSAM"/>
</dbReference>
<dbReference type="PANTHER" id="PTHR43273">
    <property type="entry name" value="ANAEROBIC SULFATASE-MATURATING ENZYME HOMOLOG ASLB-RELATED"/>
    <property type="match status" value="1"/>
</dbReference>
<keyword evidence="3" id="KW-0408">Iron</keyword>
<evidence type="ECO:0000256" key="1">
    <source>
        <dbReference type="ARBA" id="ARBA00022691"/>
    </source>
</evidence>
<gene>
    <name evidence="6" type="ORF">M878_10350</name>
</gene>
<evidence type="ECO:0000313" key="6">
    <source>
        <dbReference type="EMBL" id="EST34387.1"/>
    </source>
</evidence>
<evidence type="ECO:0000256" key="3">
    <source>
        <dbReference type="ARBA" id="ARBA00023004"/>
    </source>
</evidence>
<dbReference type="Proteomes" id="UP000017984">
    <property type="component" value="Chromosome"/>
</dbReference>
<evidence type="ECO:0000313" key="7">
    <source>
        <dbReference type="Proteomes" id="UP000017984"/>
    </source>
</evidence>
<comment type="caution">
    <text evidence="6">The sequence shown here is derived from an EMBL/GenBank/DDBJ whole genome shotgun (WGS) entry which is preliminary data.</text>
</comment>
<dbReference type="UniPathway" id="UPA00782"/>
<dbReference type="GO" id="GO:0016491">
    <property type="term" value="F:oxidoreductase activity"/>
    <property type="evidence" value="ECO:0007669"/>
    <property type="project" value="InterPro"/>
</dbReference>
<dbReference type="Pfam" id="PF04055">
    <property type="entry name" value="Radical_SAM"/>
    <property type="match status" value="1"/>
</dbReference>
<dbReference type="EMBL" id="AWQX01000081">
    <property type="protein sequence ID" value="EST34387.1"/>
    <property type="molecule type" value="Genomic_DNA"/>
</dbReference>
<dbReference type="HOGENOM" id="CLU_700039_0_0_11"/>
<dbReference type="InterPro" id="IPR007197">
    <property type="entry name" value="rSAM"/>
</dbReference>
<dbReference type="SUPFAM" id="SSF102114">
    <property type="entry name" value="Radical SAM enzymes"/>
    <property type="match status" value="1"/>
</dbReference>
<evidence type="ECO:0000259" key="5">
    <source>
        <dbReference type="PROSITE" id="PS51918"/>
    </source>
</evidence>
<accession>V6KQK8</accession>